<dbReference type="InterPro" id="IPR023572">
    <property type="entry name" value="Archease_dom"/>
</dbReference>
<dbReference type="GO" id="GO:0008033">
    <property type="term" value="P:tRNA processing"/>
    <property type="evidence" value="ECO:0007669"/>
    <property type="project" value="UniProtKB-KW"/>
</dbReference>
<protein>
    <recommendedName>
        <fullName evidence="5">Archease domain-containing protein</fullName>
    </recommendedName>
</protein>
<dbReference type="Gene3D" id="3.55.10.10">
    <property type="entry name" value="Archease domain"/>
    <property type="match status" value="1"/>
</dbReference>
<feature type="domain" description="Archease" evidence="5">
    <location>
        <begin position="3"/>
        <end position="138"/>
    </location>
</feature>
<dbReference type="Pfam" id="PF01951">
    <property type="entry name" value="Archease"/>
    <property type="match status" value="1"/>
</dbReference>
<dbReference type="AlphaFoldDB" id="E1YC31"/>
<sequence length="138" mass="15729">MKYKTIDHTADLGIEVFGSSLKDLFENAAWALSDLLTVDTGNLRPLPETSITVSGQDWPDLMVNWLRELLYLFTGKDMIIKSAKIVSLAEYALTANIRYEPFLPTRHIIKNDIKAVTYHQIMVEQAGEKWKAKIIFDV</sequence>
<evidence type="ECO:0000256" key="4">
    <source>
        <dbReference type="ARBA" id="ARBA00022837"/>
    </source>
</evidence>
<evidence type="ECO:0000256" key="3">
    <source>
        <dbReference type="ARBA" id="ARBA00022723"/>
    </source>
</evidence>
<evidence type="ECO:0000256" key="2">
    <source>
        <dbReference type="ARBA" id="ARBA00022694"/>
    </source>
</evidence>
<keyword evidence="4" id="KW-0106">Calcium</keyword>
<keyword evidence="2" id="KW-0819">tRNA processing</keyword>
<dbReference type="PANTHER" id="PTHR12682:SF11">
    <property type="entry name" value="PROTEIN ARCHEASE"/>
    <property type="match status" value="1"/>
</dbReference>
<comment type="similarity">
    <text evidence="1">Belongs to the archease family.</text>
</comment>
<accession>E1YC31</accession>
<reference evidence="6" key="1">
    <citation type="journal article" date="2011" name="Environ. Microbiol.">
        <title>Genomic insights into the metabolic potential of the polycyclic aromatic hydrocarbon degrading sulfate-reducing Deltaproteobacterium N47.</title>
        <authorList>
            <person name="Bergmann F."/>
            <person name="Selesi D."/>
            <person name="Weinmaier T."/>
            <person name="Tischler P."/>
            <person name="Rattei T."/>
            <person name="Meckenstock R.U."/>
        </authorList>
    </citation>
    <scope>NUCLEOTIDE SEQUENCE</scope>
</reference>
<evidence type="ECO:0000313" key="6">
    <source>
        <dbReference type="EMBL" id="CBX28125.1"/>
    </source>
</evidence>
<dbReference type="EMBL" id="FR695868">
    <property type="protein sequence ID" value="CBX28125.1"/>
    <property type="molecule type" value="Genomic_DNA"/>
</dbReference>
<organism evidence="6">
    <name type="scientific">uncultured Desulfobacterium sp</name>
    <dbReference type="NCBI Taxonomy" id="201089"/>
    <lineage>
        <taxon>Bacteria</taxon>
        <taxon>Pseudomonadati</taxon>
        <taxon>Thermodesulfobacteriota</taxon>
        <taxon>Desulfobacteria</taxon>
        <taxon>Desulfobacterales</taxon>
        <taxon>Desulfobacteriaceae</taxon>
        <taxon>Desulfobacterium</taxon>
        <taxon>environmental samples</taxon>
    </lineage>
</organism>
<evidence type="ECO:0000259" key="5">
    <source>
        <dbReference type="Pfam" id="PF01951"/>
    </source>
</evidence>
<name>E1YC31_9BACT</name>
<dbReference type="InterPro" id="IPR002804">
    <property type="entry name" value="Archease"/>
</dbReference>
<dbReference type="GO" id="GO:0046872">
    <property type="term" value="F:metal ion binding"/>
    <property type="evidence" value="ECO:0007669"/>
    <property type="project" value="UniProtKB-KW"/>
</dbReference>
<gene>
    <name evidence="6" type="ORF">N47_G34490</name>
</gene>
<dbReference type="PANTHER" id="PTHR12682">
    <property type="entry name" value="ARCHEASE"/>
    <property type="match status" value="1"/>
</dbReference>
<evidence type="ECO:0000256" key="1">
    <source>
        <dbReference type="ARBA" id="ARBA00007963"/>
    </source>
</evidence>
<dbReference type="InterPro" id="IPR036820">
    <property type="entry name" value="Archease_dom_sf"/>
</dbReference>
<proteinExistence type="inferred from homology"/>
<keyword evidence="3" id="KW-0479">Metal-binding</keyword>
<dbReference type="SUPFAM" id="SSF69819">
    <property type="entry name" value="MTH1598-like"/>
    <property type="match status" value="1"/>
</dbReference>